<dbReference type="HOGENOM" id="CLU_624868_0_0_1"/>
<protein>
    <submittedName>
        <fullName evidence="1">Uncharacterized protein</fullName>
    </submittedName>
</protein>
<evidence type="ECO:0000313" key="2">
    <source>
        <dbReference type="Proteomes" id="UP000009168"/>
    </source>
</evidence>
<dbReference type="KEGG" id="tet:TTHERM_00378980"/>
<sequence>MKQTSQLKTLSEITKAKSLKQSIIIALILDYTNNYLTSQGPLVRIKIIDDTFTFEKKQSSKVYFQVHNLTDKKYMMKIGDIVYVKEFQSFKQDKPEIYEIETSSHIHVFEQNKSNLWCTNCQKNILLCEQSQKRIQDLRDYSFKKFSQIKLKDLYWKGFTNSDQVIKQNFDLLLKVDQIELVNLQDIPKYYNIRLVDSDLNQYYLKEQNNDLEVGEIVKIRSVHYFVQLLRDKENQIIKSDYTNVQRLYRFFYDVVNFDKFKYEIVRYAKENYDFEEYYHDLQDENRKFSIIKRIHQNNYNITSLQFLLNKQQSNDYYSIKHMKYRIQCYVIDIQPSYLLDAVRRISYFDKKINYPLKDSNFKNMNQLKRILEVQILVKDTSIDLNKDVVNIILIQEELQNDHDFFKGVELLKIEEENVQEYQKVYYNILNRLFTETSSSKMVDIIVKPFLFQQKILYKIIDTQFLP</sequence>
<evidence type="ECO:0000313" key="1">
    <source>
        <dbReference type="EMBL" id="EAR95234.2"/>
    </source>
</evidence>
<dbReference type="InterPro" id="IPR012340">
    <property type="entry name" value="NA-bd_OB-fold"/>
</dbReference>
<accession>Q23FB9</accession>
<keyword evidence="2" id="KW-1185">Reference proteome</keyword>
<gene>
    <name evidence="1" type="ORF">TTHERM_00378980</name>
</gene>
<organism evidence="1 2">
    <name type="scientific">Tetrahymena thermophila (strain SB210)</name>
    <dbReference type="NCBI Taxonomy" id="312017"/>
    <lineage>
        <taxon>Eukaryota</taxon>
        <taxon>Sar</taxon>
        <taxon>Alveolata</taxon>
        <taxon>Ciliophora</taxon>
        <taxon>Intramacronucleata</taxon>
        <taxon>Oligohymenophorea</taxon>
        <taxon>Hymenostomatida</taxon>
        <taxon>Tetrahymenina</taxon>
        <taxon>Tetrahymenidae</taxon>
        <taxon>Tetrahymena</taxon>
    </lineage>
</organism>
<proteinExistence type="predicted"/>
<dbReference type="AlphaFoldDB" id="Q23FB9"/>
<dbReference type="RefSeq" id="XP_001015479.2">
    <property type="nucleotide sequence ID" value="XM_001015479.2"/>
</dbReference>
<dbReference type="InParanoid" id="Q23FB9"/>
<dbReference type="Proteomes" id="UP000009168">
    <property type="component" value="Unassembled WGS sequence"/>
</dbReference>
<dbReference type="OrthoDB" id="326317at2759"/>
<dbReference type="GeneID" id="7828296"/>
<dbReference type="EMBL" id="GG662706">
    <property type="protein sequence ID" value="EAR95234.2"/>
    <property type="molecule type" value="Genomic_DNA"/>
</dbReference>
<reference evidence="2" key="1">
    <citation type="journal article" date="2006" name="PLoS Biol.">
        <title>Macronuclear genome sequence of the ciliate Tetrahymena thermophila, a model eukaryote.</title>
        <authorList>
            <person name="Eisen J.A."/>
            <person name="Coyne R.S."/>
            <person name="Wu M."/>
            <person name="Wu D."/>
            <person name="Thiagarajan M."/>
            <person name="Wortman J.R."/>
            <person name="Badger J.H."/>
            <person name="Ren Q."/>
            <person name="Amedeo P."/>
            <person name="Jones K.M."/>
            <person name="Tallon L.J."/>
            <person name="Delcher A.L."/>
            <person name="Salzberg S.L."/>
            <person name="Silva J.C."/>
            <person name="Haas B.J."/>
            <person name="Majoros W.H."/>
            <person name="Farzad M."/>
            <person name="Carlton J.M."/>
            <person name="Smith R.K. Jr."/>
            <person name="Garg J."/>
            <person name="Pearlman R.E."/>
            <person name="Karrer K.M."/>
            <person name="Sun L."/>
            <person name="Manning G."/>
            <person name="Elde N.C."/>
            <person name="Turkewitz A.P."/>
            <person name="Asai D.J."/>
            <person name="Wilkes D.E."/>
            <person name="Wang Y."/>
            <person name="Cai H."/>
            <person name="Collins K."/>
            <person name="Stewart B.A."/>
            <person name="Lee S.R."/>
            <person name="Wilamowska K."/>
            <person name="Weinberg Z."/>
            <person name="Ruzzo W.L."/>
            <person name="Wloga D."/>
            <person name="Gaertig J."/>
            <person name="Frankel J."/>
            <person name="Tsao C.-C."/>
            <person name="Gorovsky M.A."/>
            <person name="Keeling P.J."/>
            <person name="Waller R.F."/>
            <person name="Patron N.J."/>
            <person name="Cherry J.M."/>
            <person name="Stover N.A."/>
            <person name="Krieger C.J."/>
            <person name="del Toro C."/>
            <person name="Ryder H.F."/>
            <person name="Williamson S.C."/>
            <person name="Barbeau R.A."/>
            <person name="Hamilton E.P."/>
            <person name="Orias E."/>
        </authorList>
    </citation>
    <scope>NUCLEOTIDE SEQUENCE [LARGE SCALE GENOMIC DNA]</scope>
    <source>
        <strain evidence="2">SB210</strain>
    </source>
</reference>
<dbReference type="Gene3D" id="2.40.50.140">
    <property type="entry name" value="Nucleic acid-binding proteins"/>
    <property type="match status" value="2"/>
</dbReference>
<name>Q23FB9_TETTS</name>